<feature type="region of interest" description="Disordered" evidence="1">
    <location>
        <begin position="45"/>
        <end position="67"/>
    </location>
</feature>
<evidence type="ECO:0008006" key="3">
    <source>
        <dbReference type="Google" id="ProtNLM"/>
    </source>
</evidence>
<evidence type="ECO:0000313" key="2">
    <source>
        <dbReference type="EMBL" id="XBO70007.1"/>
    </source>
</evidence>
<protein>
    <recommendedName>
        <fullName evidence="3">Curli production assembly/transport component CsgF</fullName>
    </recommendedName>
</protein>
<name>A0AAU7KEE6_9GAMM</name>
<dbReference type="AlphaFoldDB" id="A0AAU7KEE6"/>
<organism evidence="2">
    <name type="scientific">Halomonas sp. RT37</name>
    <dbReference type="NCBI Taxonomy" id="2950872"/>
    <lineage>
        <taxon>Bacteria</taxon>
        <taxon>Pseudomonadati</taxon>
        <taxon>Pseudomonadota</taxon>
        <taxon>Gammaproteobacteria</taxon>
        <taxon>Oceanospirillales</taxon>
        <taxon>Halomonadaceae</taxon>
        <taxon>Halomonas</taxon>
    </lineage>
</organism>
<sequence>MAAALGAALLSAGGPAEARDRDPLVGPYPYDFPARASIQGSLILQEARRRSNGSGGSGSGGSGSINAGAIVNNNSTSIAVGNWQQIEMTLGDGAEGLIMTENHQTNEAEANALSKINTTLNLDAESSEDVLSNEQTAK</sequence>
<gene>
    <name evidence="2" type="ORF">NFG58_15450</name>
</gene>
<evidence type="ECO:0000256" key="1">
    <source>
        <dbReference type="SAM" id="MobiDB-lite"/>
    </source>
</evidence>
<dbReference type="EMBL" id="CP098827">
    <property type="protein sequence ID" value="XBO70007.1"/>
    <property type="molecule type" value="Genomic_DNA"/>
</dbReference>
<accession>A0AAU7KEE6</accession>
<reference evidence="2" key="1">
    <citation type="submission" date="2022-06" db="EMBL/GenBank/DDBJ databases">
        <title>A novel DMS-producing enzyme.</title>
        <authorList>
            <person name="Zhang Y."/>
        </authorList>
    </citation>
    <scope>NUCLEOTIDE SEQUENCE</scope>
    <source>
        <strain evidence="2">RT37</strain>
    </source>
</reference>
<dbReference type="RefSeq" id="WP_348826902.1">
    <property type="nucleotide sequence ID" value="NZ_CP098827.1"/>
</dbReference>
<feature type="compositionally biased region" description="Gly residues" evidence="1">
    <location>
        <begin position="53"/>
        <end position="63"/>
    </location>
</feature>
<proteinExistence type="predicted"/>